<dbReference type="EMBL" id="JBHSLU010000017">
    <property type="protein sequence ID" value="MFC5505371.1"/>
    <property type="molecule type" value="Genomic_DNA"/>
</dbReference>
<reference evidence="2" key="1">
    <citation type="journal article" date="2019" name="Int. J. Syst. Evol. Microbiol.">
        <title>The Global Catalogue of Microorganisms (GCM) 10K type strain sequencing project: providing services to taxonomists for standard genome sequencing and annotation.</title>
        <authorList>
            <consortium name="The Broad Institute Genomics Platform"/>
            <consortium name="The Broad Institute Genome Sequencing Center for Infectious Disease"/>
            <person name="Wu L."/>
            <person name="Ma J."/>
        </authorList>
    </citation>
    <scope>NUCLEOTIDE SEQUENCE [LARGE SCALE GENOMIC DNA]</scope>
    <source>
        <strain evidence="2">CCUG 43117</strain>
    </source>
</reference>
<evidence type="ECO:0000313" key="2">
    <source>
        <dbReference type="Proteomes" id="UP001596060"/>
    </source>
</evidence>
<comment type="caution">
    <text evidence="1">The sequence shown here is derived from an EMBL/GenBank/DDBJ whole genome shotgun (WGS) entry which is preliminary data.</text>
</comment>
<accession>A0ABW0NXY9</accession>
<evidence type="ECO:0000313" key="1">
    <source>
        <dbReference type="EMBL" id="MFC5505371.1"/>
    </source>
</evidence>
<dbReference type="RefSeq" id="WP_377816483.1">
    <property type="nucleotide sequence ID" value="NZ_JBHSLU010000017.1"/>
</dbReference>
<organism evidence="1 2">
    <name type="scientific">Bosea massiliensis</name>
    <dbReference type="NCBI Taxonomy" id="151419"/>
    <lineage>
        <taxon>Bacteria</taxon>
        <taxon>Pseudomonadati</taxon>
        <taxon>Pseudomonadota</taxon>
        <taxon>Alphaproteobacteria</taxon>
        <taxon>Hyphomicrobiales</taxon>
        <taxon>Boseaceae</taxon>
        <taxon>Bosea</taxon>
    </lineage>
</organism>
<proteinExistence type="predicted"/>
<sequence>MILGFIEATPWYLRLLGFKPRRRAEYRVSRDTPNEPSKFVGYFYLDMGMTPVRSR</sequence>
<dbReference type="Proteomes" id="UP001596060">
    <property type="component" value="Unassembled WGS sequence"/>
</dbReference>
<name>A0ABW0NXY9_9HYPH</name>
<protein>
    <submittedName>
        <fullName evidence="1">Uncharacterized protein</fullName>
    </submittedName>
</protein>
<gene>
    <name evidence="1" type="ORF">ACFPN9_08885</name>
</gene>
<keyword evidence="2" id="KW-1185">Reference proteome</keyword>